<dbReference type="GO" id="GO:0004674">
    <property type="term" value="F:protein serine/threonine kinase activity"/>
    <property type="evidence" value="ECO:0007669"/>
    <property type="project" value="UniProtKB-KW"/>
</dbReference>
<keyword evidence="3" id="KW-0067">ATP-binding</keyword>
<keyword evidence="4" id="KW-1185">Reference proteome</keyword>
<dbReference type="CDD" id="cd16936">
    <property type="entry name" value="HATPase_RsbW-like"/>
    <property type="match status" value="1"/>
</dbReference>
<dbReference type="Gene3D" id="3.30.565.10">
    <property type="entry name" value="Histidine kinase-like ATPase, C-terminal domain"/>
    <property type="match status" value="1"/>
</dbReference>
<dbReference type="Proteomes" id="UP000305929">
    <property type="component" value="Unassembled WGS sequence"/>
</dbReference>
<dbReference type="PANTHER" id="PTHR35526">
    <property type="entry name" value="ANTI-SIGMA-F FACTOR RSBW-RELATED"/>
    <property type="match status" value="1"/>
</dbReference>
<evidence type="ECO:0000313" key="4">
    <source>
        <dbReference type="Proteomes" id="UP000305929"/>
    </source>
</evidence>
<dbReference type="InterPro" id="IPR036890">
    <property type="entry name" value="HATPase_C_sf"/>
</dbReference>
<dbReference type="RefSeq" id="WP_137309274.1">
    <property type="nucleotide sequence ID" value="NZ_SZNQ01000001.1"/>
</dbReference>
<organism evidence="3 4">
    <name type="scientific">Streptomyces lasalocidi</name>
    <name type="common">Streptomyces lasaliensis</name>
    <dbReference type="NCBI Taxonomy" id="324833"/>
    <lineage>
        <taxon>Bacteria</taxon>
        <taxon>Bacillati</taxon>
        <taxon>Actinomycetota</taxon>
        <taxon>Actinomycetes</taxon>
        <taxon>Kitasatosporales</taxon>
        <taxon>Streptomycetaceae</taxon>
        <taxon>Streptomyces</taxon>
    </lineage>
</organism>
<keyword evidence="3" id="KW-0547">Nucleotide-binding</keyword>
<dbReference type="InterPro" id="IPR003594">
    <property type="entry name" value="HATPase_dom"/>
</dbReference>
<evidence type="ECO:0000313" key="3">
    <source>
        <dbReference type="EMBL" id="TKT03426.1"/>
    </source>
</evidence>
<evidence type="ECO:0000256" key="1">
    <source>
        <dbReference type="ARBA" id="ARBA00022527"/>
    </source>
</evidence>
<name>A0A4U5WRS2_STRLS</name>
<keyword evidence="1" id="KW-0418">Kinase</keyword>
<evidence type="ECO:0000259" key="2">
    <source>
        <dbReference type="Pfam" id="PF13581"/>
    </source>
</evidence>
<dbReference type="InterPro" id="IPR050267">
    <property type="entry name" value="Anti-sigma-factor_SerPK"/>
</dbReference>
<gene>
    <name evidence="3" type="ORF">E4U91_27250</name>
</gene>
<reference evidence="3 4" key="1">
    <citation type="submission" date="2019-04" db="EMBL/GenBank/DDBJ databases">
        <title>Streptomyces lasaliensis sp. nov., an Actinomycete isolated from soil which produces the polyether antibiotic lasalocid.</title>
        <authorList>
            <person name="Erwin G."/>
            <person name="Haber C."/>
        </authorList>
    </citation>
    <scope>NUCLEOTIDE SEQUENCE [LARGE SCALE GENOMIC DNA]</scope>
    <source>
        <strain evidence="3 4">X-537</strain>
    </source>
</reference>
<dbReference type="AlphaFoldDB" id="A0A4U5WRS2"/>
<dbReference type="PANTHER" id="PTHR35526:SF3">
    <property type="entry name" value="ANTI-SIGMA-F FACTOR RSBW"/>
    <property type="match status" value="1"/>
</dbReference>
<dbReference type="EMBL" id="SZNQ01000001">
    <property type="protein sequence ID" value="TKT03426.1"/>
    <property type="molecule type" value="Genomic_DNA"/>
</dbReference>
<keyword evidence="1" id="KW-0808">Transferase</keyword>
<accession>A0A4U5WRS2</accession>
<protein>
    <submittedName>
        <fullName evidence="3">ATP-binding protein</fullName>
    </submittedName>
</protein>
<dbReference type="Pfam" id="PF13581">
    <property type="entry name" value="HATPase_c_2"/>
    <property type="match status" value="1"/>
</dbReference>
<feature type="domain" description="Histidine kinase/HSP90-like ATPase" evidence="2">
    <location>
        <begin position="39"/>
        <end position="129"/>
    </location>
</feature>
<proteinExistence type="predicted"/>
<sequence>MKHTTRWVLSITEEEPPDEVAEVKCWGWSQQPGCVPLSRKILLKWLASHDASNYGEDAALCFDELLANAIRIPSPTGLTETKWLLYEDRLRVEVNDWSPSAPFISRPKADSESGRGLILVHLLADAWGYVHTTFLHPEGEGFMPGKTVWFELYK</sequence>
<keyword evidence="1" id="KW-0723">Serine/threonine-protein kinase</keyword>
<dbReference type="GO" id="GO:0005524">
    <property type="term" value="F:ATP binding"/>
    <property type="evidence" value="ECO:0007669"/>
    <property type="project" value="UniProtKB-KW"/>
</dbReference>
<dbReference type="OrthoDB" id="3527613at2"/>
<comment type="caution">
    <text evidence="3">The sequence shown here is derived from an EMBL/GenBank/DDBJ whole genome shotgun (WGS) entry which is preliminary data.</text>
</comment>